<accession>A0ABT8WJY4</accession>
<protein>
    <submittedName>
        <fullName evidence="2">SusC/RagA family TonB-linked outer membrane protein</fullName>
    </submittedName>
</protein>
<sequence length="937" mass="104154">MKINIKEYKLFIFFVFTILAVNIGVSQKAPLNSSLETKDSLQIKANENELLKTPFGVFNLTNTTGSVFRISGDELRKTAGDNLINSLRGRVPGLRIVRTNNSPDRGGYSYSLNGRTPNILVDGQPRGLQVDLREVEEVIVLGDAVFNSLLGNLGDNGLIYVVTKGGRNVKPTVEVSYQSIISTPTHLPKHLSAAEYASVVNRASNNDGLGDVYNAEAIQAYQNGSDPINFPNVNHQDTFLEDLTTSNVASLNVYGGGEDVKYSAFIGYSDWKGLEAVGQRTDGRGITFRTKINTKLNKLITAHASVYGKFVRNDRAVINGDAIFSRINSVPANAYPLKVADTAYIVSNQFTDNLLAELEEGGVRTDYQSNLIFDLGLDFDFNHYVKGLTYSTYVMSRTNNQHNLVANATPKLYTIENLQDVNQQDSLALKLYQSGNSDPNTNRNAVSLIRYYSYGGNFAYVNETESGILNLNLSHLLFYQPNNTATASDQRNLTFNLNSSYAYKNKYIAYANLNSSSNAKFIGKNRTKFFPTFGAGWVVSKENFLKDSNIIDHLKFRASYGIIGTEFDNGIPFFLDRWTGTKGVPNNGTGSIYYGVNSANQNEFVYRRTITGNDDIDWITSKQLSAGFELKLLNKLSLDVNYFNNAIEGLITNTNAFYSDALGDASRYLPYINYSDLKNEGFNSNIVFRNNDKSFNYYIGANLGYNKITNEKIAEVQHVEEYRLQQGNDISSITGYVSDGLFTADNIDSALPQFGDVKIGDVKYVDQNNDNVIDERDQRVIGNSVPRINYGINVGFEFKGISLDIVGAGVADYDLNLTSSYYRHNGLDNYYASVNNNLPNGNANPRLSTYTSINNYKNSDYWLVDGSFFRIANIELGFSLPDYLVSKGPFSQVKLFLRGNNLAVFSKIKDLDPEDLNAGIGEYPMMRSLVLGASFNF</sequence>
<keyword evidence="3" id="KW-1185">Reference proteome</keyword>
<name>A0ABT8WJY4_9FLAO</name>
<dbReference type="InterPro" id="IPR023996">
    <property type="entry name" value="TonB-dep_OMP_SusC/RagA"/>
</dbReference>
<reference evidence="2" key="1">
    <citation type="submission" date="2023-07" db="EMBL/GenBank/DDBJ databases">
        <title>Two novel species in the genus Flavivirga.</title>
        <authorList>
            <person name="Kwon K."/>
        </authorList>
    </citation>
    <scope>NUCLEOTIDE SEQUENCE</scope>
    <source>
        <strain evidence="2">KACC 14158</strain>
    </source>
</reference>
<organism evidence="2 3">
    <name type="scientific">Flavivirga jejuensis</name>
    <dbReference type="NCBI Taxonomy" id="870487"/>
    <lineage>
        <taxon>Bacteria</taxon>
        <taxon>Pseudomonadati</taxon>
        <taxon>Bacteroidota</taxon>
        <taxon>Flavobacteriia</taxon>
        <taxon>Flavobacteriales</taxon>
        <taxon>Flavobacteriaceae</taxon>
        <taxon>Flavivirga</taxon>
    </lineage>
</organism>
<dbReference type="Gene3D" id="2.170.130.10">
    <property type="entry name" value="TonB-dependent receptor, plug domain"/>
    <property type="match status" value="1"/>
</dbReference>
<dbReference type="InterPro" id="IPR012910">
    <property type="entry name" value="Plug_dom"/>
</dbReference>
<dbReference type="SUPFAM" id="SSF56935">
    <property type="entry name" value="Porins"/>
    <property type="match status" value="1"/>
</dbReference>
<evidence type="ECO:0000313" key="3">
    <source>
        <dbReference type="Proteomes" id="UP001176806"/>
    </source>
</evidence>
<dbReference type="Pfam" id="PF07715">
    <property type="entry name" value="Plug"/>
    <property type="match status" value="1"/>
</dbReference>
<dbReference type="Proteomes" id="UP001176806">
    <property type="component" value="Unassembled WGS sequence"/>
</dbReference>
<dbReference type="NCBIfam" id="TIGR04056">
    <property type="entry name" value="OMP_RagA_SusC"/>
    <property type="match status" value="1"/>
</dbReference>
<comment type="caution">
    <text evidence="2">The sequence shown here is derived from an EMBL/GenBank/DDBJ whole genome shotgun (WGS) entry which is preliminary data.</text>
</comment>
<dbReference type="RefSeq" id="WP_303300561.1">
    <property type="nucleotide sequence ID" value="NZ_BAABDA010000042.1"/>
</dbReference>
<feature type="domain" description="TonB-dependent receptor plug" evidence="1">
    <location>
        <begin position="61"/>
        <end position="126"/>
    </location>
</feature>
<gene>
    <name evidence="2" type="ORF">Q4Q40_04670</name>
</gene>
<dbReference type="EMBL" id="JAUOEL010000001">
    <property type="protein sequence ID" value="MDO5973471.1"/>
    <property type="molecule type" value="Genomic_DNA"/>
</dbReference>
<proteinExistence type="predicted"/>
<evidence type="ECO:0000259" key="1">
    <source>
        <dbReference type="Pfam" id="PF07715"/>
    </source>
</evidence>
<dbReference type="InterPro" id="IPR037066">
    <property type="entry name" value="Plug_dom_sf"/>
</dbReference>
<evidence type="ECO:0000313" key="2">
    <source>
        <dbReference type="EMBL" id="MDO5973471.1"/>
    </source>
</evidence>